<accession>A0A6A5UDC3</accession>
<evidence type="ECO:0000313" key="2">
    <source>
        <dbReference type="Proteomes" id="UP000800035"/>
    </source>
</evidence>
<dbReference type="AlphaFoldDB" id="A0A6A5UDC3"/>
<proteinExistence type="predicted"/>
<reference evidence="1" key="1">
    <citation type="journal article" date="2020" name="Stud. Mycol.">
        <title>101 Dothideomycetes genomes: a test case for predicting lifestyles and emergence of pathogens.</title>
        <authorList>
            <person name="Haridas S."/>
            <person name="Albert R."/>
            <person name="Binder M."/>
            <person name="Bloem J."/>
            <person name="Labutti K."/>
            <person name="Salamov A."/>
            <person name="Andreopoulos B."/>
            <person name="Baker S."/>
            <person name="Barry K."/>
            <person name="Bills G."/>
            <person name="Bluhm B."/>
            <person name="Cannon C."/>
            <person name="Castanera R."/>
            <person name="Culley D."/>
            <person name="Daum C."/>
            <person name="Ezra D."/>
            <person name="Gonzalez J."/>
            <person name="Henrissat B."/>
            <person name="Kuo A."/>
            <person name="Liang C."/>
            <person name="Lipzen A."/>
            <person name="Lutzoni F."/>
            <person name="Magnuson J."/>
            <person name="Mondo S."/>
            <person name="Nolan M."/>
            <person name="Ohm R."/>
            <person name="Pangilinan J."/>
            <person name="Park H.-J."/>
            <person name="Ramirez L."/>
            <person name="Alfaro M."/>
            <person name="Sun H."/>
            <person name="Tritt A."/>
            <person name="Yoshinaga Y."/>
            <person name="Zwiers L.-H."/>
            <person name="Turgeon B."/>
            <person name="Goodwin S."/>
            <person name="Spatafora J."/>
            <person name="Crous P."/>
            <person name="Grigoriev I."/>
        </authorList>
    </citation>
    <scope>NUCLEOTIDE SEQUENCE</scope>
    <source>
        <strain evidence="1">CBS 675.92</strain>
    </source>
</reference>
<dbReference type="Proteomes" id="UP000800035">
    <property type="component" value="Unassembled WGS sequence"/>
</dbReference>
<dbReference type="EMBL" id="ML976980">
    <property type="protein sequence ID" value="KAF1961949.1"/>
    <property type="molecule type" value="Genomic_DNA"/>
</dbReference>
<evidence type="ECO:0000313" key="1">
    <source>
        <dbReference type="EMBL" id="KAF1961949.1"/>
    </source>
</evidence>
<keyword evidence="2" id="KW-1185">Reference proteome</keyword>
<name>A0A6A5UDC3_9PLEO</name>
<organism evidence="1 2">
    <name type="scientific">Byssothecium circinans</name>
    <dbReference type="NCBI Taxonomy" id="147558"/>
    <lineage>
        <taxon>Eukaryota</taxon>
        <taxon>Fungi</taxon>
        <taxon>Dikarya</taxon>
        <taxon>Ascomycota</taxon>
        <taxon>Pezizomycotina</taxon>
        <taxon>Dothideomycetes</taxon>
        <taxon>Pleosporomycetidae</taxon>
        <taxon>Pleosporales</taxon>
        <taxon>Massarineae</taxon>
        <taxon>Massarinaceae</taxon>
        <taxon>Byssothecium</taxon>
    </lineage>
</organism>
<dbReference type="SUPFAM" id="SSF48264">
    <property type="entry name" value="Cytochrome P450"/>
    <property type="match status" value="1"/>
</dbReference>
<protein>
    <recommendedName>
        <fullName evidence="3">Cytochrome P450</fullName>
    </recommendedName>
</protein>
<gene>
    <name evidence="1" type="ORF">CC80DRAFT_200630</name>
</gene>
<evidence type="ECO:0008006" key="3">
    <source>
        <dbReference type="Google" id="ProtNLM"/>
    </source>
</evidence>
<dbReference type="GO" id="GO:0020037">
    <property type="term" value="F:heme binding"/>
    <property type="evidence" value="ECO:0007669"/>
    <property type="project" value="InterPro"/>
</dbReference>
<dbReference type="InterPro" id="IPR036396">
    <property type="entry name" value="Cyt_P450_sf"/>
</dbReference>
<dbReference type="GO" id="GO:0004497">
    <property type="term" value="F:monooxygenase activity"/>
    <property type="evidence" value="ECO:0007669"/>
    <property type="project" value="InterPro"/>
</dbReference>
<dbReference type="Gene3D" id="1.10.630.10">
    <property type="entry name" value="Cytochrome P450"/>
    <property type="match status" value="1"/>
</dbReference>
<dbReference type="OrthoDB" id="1470350at2759"/>
<dbReference type="GO" id="GO:0005506">
    <property type="term" value="F:iron ion binding"/>
    <property type="evidence" value="ECO:0007669"/>
    <property type="project" value="InterPro"/>
</dbReference>
<sequence length="156" mass="17952">MLPVYHIFEDTNLLNRVRENIEENISHATPADANLSERVKDPLLSSIQAEVLRLYVNVCIMVNSPHSDVPLGRWWMPKGSTALVHFGITHMDDSFWNTKDELHPVKSFWADRFVTYPHDRPKSRNNNLPNPQRNDGKPWCSLQGLEASWMPYGGKS</sequence>
<dbReference type="GO" id="GO:0016705">
    <property type="term" value="F:oxidoreductase activity, acting on paired donors, with incorporation or reduction of molecular oxygen"/>
    <property type="evidence" value="ECO:0007669"/>
    <property type="project" value="InterPro"/>
</dbReference>